<name>A0A6J7X4G5_9CAUD</name>
<sequence>MGTNLIGELVANNGTYYLHAGSLGTSYTGSIDQIIVRGEGFVIQSIEIIRNGDHEDVTNDYISNSVMPNGLRITPKNNEVFNRITIAAEGGNGGVELVLAA</sequence>
<gene>
    <name evidence="1" type="ORF">UFOVP392_40</name>
</gene>
<reference evidence="1" key="1">
    <citation type="submission" date="2020-05" db="EMBL/GenBank/DDBJ databases">
        <authorList>
            <person name="Chiriac C."/>
            <person name="Salcher M."/>
            <person name="Ghai R."/>
            <person name="Kavagutti S V."/>
        </authorList>
    </citation>
    <scope>NUCLEOTIDE SEQUENCE</scope>
</reference>
<evidence type="ECO:0000313" key="1">
    <source>
        <dbReference type="EMBL" id="CAB5224189.1"/>
    </source>
</evidence>
<protein>
    <submittedName>
        <fullName evidence="1">Uncharacterized protein</fullName>
    </submittedName>
</protein>
<organism evidence="1">
    <name type="scientific">uncultured Caudovirales phage</name>
    <dbReference type="NCBI Taxonomy" id="2100421"/>
    <lineage>
        <taxon>Viruses</taxon>
        <taxon>Duplodnaviria</taxon>
        <taxon>Heunggongvirae</taxon>
        <taxon>Uroviricota</taxon>
        <taxon>Caudoviricetes</taxon>
        <taxon>Peduoviridae</taxon>
        <taxon>Maltschvirus</taxon>
        <taxon>Maltschvirus maltsch</taxon>
    </lineage>
</organism>
<proteinExistence type="predicted"/>
<accession>A0A6J7X4G5</accession>
<dbReference type="EMBL" id="LR798322">
    <property type="protein sequence ID" value="CAB5224189.1"/>
    <property type="molecule type" value="Genomic_DNA"/>
</dbReference>